<keyword evidence="2" id="KW-1185">Reference proteome</keyword>
<dbReference type="Proteomes" id="UP000255297">
    <property type="component" value="Unassembled WGS sequence"/>
</dbReference>
<accession>A0A378LND1</accession>
<proteinExistence type="predicted"/>
<reference evidence="1 2" key="1">
    <citation type="submission" date="2018-06" db="EMBL/GenBank/DDBJ databases">
        <authorList>
            <consortium name="Pathogen Informatics"/>
            <person name="Doyle S."/>
        </authorList>
    </citation>
    <scope>NUCLEOTIDE SEQUENCE [LARGE SCALE GENOMIC DNA]</scope>
    <source>
        <strain evidence="1 2">NCTC11532</strain>
    </source>
</reference>
<sequence>MQESIELSKKEDLPSFQISTDPSILQSQFHSAPKTESGAIDLTKAHRIAEGGTHVLYRFPDAPYVIKVMKQNPDAEELEILEKKYAVLYECFDRHGKQRCIREQHFNLPVLLPGKEIQISAVSLVPYEPCFKAKVKFDFKMEPAELDPYLIEHHGTLFAQMNQTLIHKESAPDFHLKDYEKIDPRIGAILQRLETDPSLRDVMVEFLNHYRDFYQRTDIIMDAMGFENILFYKDEQDTWQFKVGSVIKHDTGKHTQELFDAIHHGHEVDFKDFVTFTHAYFSPANIRSVNVCALKLGLEPVIHNVSIDSKDLVKVAQALSIPQRMLAYARHGDFEKIEHLLQEHKNELSFNLEDFWAWELIADEYIKQGVSPKALEKYLNTASELPLVLPTKLEDAQRVQDARIAMMYRKQVHDAKHAFHAKLTDLFKDTFVSSNQDNAPMQTVTQNYKKELQATKSGVNSEDTRLYTMEL</sequence>
<evidence type="ECO:0000313" key="2">
    <source>
        <dbReference type="Proteomes" id="UP000255297"/>
    </source>
</evidence>
<gene>
    <name evidence="1" type="ORF">NCTC11532_00433</name>
</gene>
<organism evidence="1 2">
    <name type="scientific">Legionella wadsworthii</name>
    <dbReference type="NCBI Taxonomy" id="28088"/>
    <lineage>
        <taxon>Bacteria</taxon>
        <taxon>Pseudomonadati</taxon>
        <taxon>Pseudomonadota</taxon>
        <taxon>Gammaproteobacteria</taxon>
        <taxon>Legionellales</taxon>
        <taxon>Legionellaceae</taxon>
        <taxon>Legionella</taxon>
    </lineage>
</organism>
<dbReference type="STRING" id="1122170.GCA_000701265_02245"/>
<protein>
    <submittedName>
        <fullName evidence="1">Uncharacterized protein</fullName>
    </submittedName>
</protein>
<dbReference type="AlphaFoldDB" id="A0A378LND1"/>
<name>A0A378LND1_9GAMM</name>
<evidence type="ECO:0000313" key="1">
    <source>
        <dbReference type="EMBL" id="STY28263.1"/>
    </source>
</evidence>
<dbReference type="RefSeq" id="WP_051635436.1">
    <property type="nucleotide sequence ID" value="NZ_CAAAIS010000002.1"/>
</dbReference>
<dbReference type="EMBL" id="UGPB01000001">
    <property type="protein sequence ID" value="STY28263.1"/>
    <property type="molecule type" value="Genomic_DNA"/>
</dbReference>